<evidence type="ECO:0000313" key="6">
    <source>
        <dbReference type="EMBL" id="RNB89503.1"/>
    </source>
</evidence>
<evidence type="ECO:0000259" key="5">
    <source>
        <dbReference type="PROSITE" id="PS50977"/>
    </source>
</evidence>
<dbReference type="Pfam" id="PF00440">
    <property type="entry name" value="TetR_N"/>
    <property type="match status" value="1"/>
</dbReference>
<dbReference type="InterPro" id="IPR001647">
    <property type="entry name" value="HTH_TetR"/>
</dbReference>
<keyword evidence="1" id="KW-0805">Transcription regulation</keyword>
<keyword evidence="2 4" id="KW-0238">DNA-binding</keyword>
<comment type="caution">
    <text evidence="6">The sequence shown here is derived from an EMBL/GenBank/DDBJ whole genome shotgun (WGS) entry which is preliminary data.</text>
</comment>
<dbReference type="Proteomes" id="UP000271031">
    <property type="component" value="Unassembled WGS sequence"/>
</dbReference>
<dbReference type="SUPFAM" id="SSF46689">
    <property type="entry name" value="Homeodomain-like"/>
    <property type="match status" value="1"/>
</dbReference>
<protein>
    <submittedName>
        <fullName evidence="6">TetR/AcrR family transcriptional regulator</fullName>
    </submittedName>
</protein>
<organism evidence="6 7">
    <name type="scientific">Brevibacillus fluminis</name>
    <dbReference type="NCBI Taxonomy" id="511487"/>
    <lineage>
        <taxon>Bacteria</taxon>
        <taxon>Bacillati</taxon>
        <taxon>Bacillota</taxon>
        <taxon>Bacilli</taxon>
        <taxon>Bacillales</taxon>
        <taxon>Paenibacillaceae</taxon>
        <taxon>Brevibacillus</taxon>
    </lineage>
</organism>
<evidence type="ECO:0000256" key="3">
    <source>
        <dbReference type="ARBA" id="ARBA00023163"/>
    </source>
</evidence>
<dbReference type="PROSITE" id="PS50977">
    <property type="entry name" value="HTH_TETR_2"/>
    <property type="match status" value="1"/>
</dbReference>
<feature type="DNA-binding region" description="H-T-H motif" evidence="4">
    <location>
        <begin position="28"/>
        <end position="47"/>
    </location>
</feature>
<evidence type="ECO:0000256" key="4">
    <source>
        <dbReference type="PROSITE-ProRule" id="PRU00335"/>
    </source>
</evidence>
<dbReference type="InterPro" id="IPR036271">
    <property type="entry name" value="Tet_transcr_reg_TetR-rel_C_sf"/>
</dbReference>
<dbReference type="Pfam" id="PF16925">
    <property type="entry name" value="TetR_C_13"/>
    <property type="match status" value="1"/>
</dbReference>
<dbReference type="InterPro" id="IPR011075">
    <property type="entry name" value="TetR_C"/>
</dbReference>
<dbReference type="PANTHER" id="PTHR47506">
    <property type="entry name" value="TRANSCRIPTIONAL REGULATORY PROTEIN"/>
    <property type="match status" value="1"/>
</dbReference>
<keyword evidence="3" id="KW-0804">Transcription</keyword>
<dbReference type="InterPro" id="IPR023772">
    <property type="entry name" value="DNA-bd_HTH_TetR-type_CS"/>
</dbReference>
<dbReference type="EMBL" id="RHHQ01000008">
    <property type="protein sequence ID" value="RNB89503.1"/>
    <property type="molecule type" value="Genomic_DNA"/>
</dbReference>
<evidence type="ECO:0000256" key="2">
    <source>
        <dbReference type="ARBA" id="ARBA00023125"/>
    </source>
</evidence>
<dbReference type="PROSITE" id="PS01081">
    <property type="entry name" value="HTH_TETR_1"/>
    <property type="match status" value="1"/>
</dbReference>
<dbReference type="Gene3D" id="1.10.357.10">
    <property type="entry name" value="Tetracycline Repressor, domain 2"/>
    <property type="match status" value="1"/>
</dbReference>
<dbReference type="AlphaFoldDB" id="A0A3M8DN46"/>
<dbReference type="InterPro" id="IPR009057">
    <property type="entry name" value="Homeodomain-like_sf"/>
</dbReference>
<dbReference type="PANTHER" id="PTHR47506:SF3">
    <property type="entry name" value="HTH-TYPE TRANSCRIPTIONAL REGULATOR LMRA"/>
    <property type="match status" value="1"/>
</dbReference>
<sequence length="200" mass="22094">MKKGEQTRQYIIGKSAELFNQKGYNGSTIQDIMEATGLTKGGIYRRFANKDEIAVEAFDYAGQILKEKFSLAVTNADTALEKIMALFDVHSDPVHNPPIQGGCPLLNAAVESDDAYPVLREKALAAYEDLLHLVKDILLQGIASEEFKPDLDVESLSSFIVSTLEGGVMASRLTKDNKHIGFVTQQLRVLLTSYSNQKMH</sequence>
<dbReference type="GO" id="GO:0003677">
    <property type="term" value="F:DNA binding"/>
    <property type="evidence" value="ECO:0007669"/>
    <property type="project" value="UniProtKB-UniRule"/>
</dbReference>
<name>A0A3M8DN46_9BACL</name>
<dbReference type="PRINTS" id="PR00455">
    <property type="entry name" value="HTHTETR"/>
</dbReference>
<proteinExistence type="predicted"/>
<dbReference type="SUPFAM" id="SSF48498">
    <property type="entry name" value="Tetracyclin repressor-like, C-terminal domain"/>
    <property type="match status" value="1"/>
</dbReference>
<keyword evidence="7" id="KW-1185">Reference proteome</keyword>
<accession>A0A3M8DN46</accession>
<gene>
    <name evidence="6" type="ORF">EDM56_09915</name>
</gene>
<reference evidence="6 7" key="1">
    <citation type="submission" date="2018-10" db="EMBL/GenBank/DDBJ databases">
        <title>Phylogenomics of Brevibacillus.</title>
        <authorList>
            <person name="Dunlap C."/>
        </authorList>
    </citation>
    <scope>NUCLEOTIDE SEQUENCE [LARGE SCALE GENOMIC DNA]</scope>
    <source>
        <strain evidence="6 7">JCM 15716</strain>
    </source>
</reference>
<evidence type="ECO:0000256" key="1">
    <source>
        <dbReference type="ARBA" id="ARBA00023015"/>
    </source>
</evidence>
<evidence type="ECO:0000313" key="7">
    <source>
        <dbReference type="Proteomes" id="UP000271031"/>
    </source>
</evidence>
<feature type="domain" description="HTH tetR-type" evidence="5">
    <location>
        <begin position="5"/>
        <end position="65"/>
    </location>
</feature>
<dbReference type="RefSeq" id="WP_122917758.1">
    <property type="nucleotide sequence ID" value="NZ_RHHQ01000008.1"/>
</dbReference>
<dbReference type="OrthoDB" id="9814200at2"/>